<keyword evidence="3" id="KW-1185">Reference proteome</keyword>
<gene>
    <name evidence="2" type="ORF">STAS_25279</name>
</gene>
<dbReference type="GO" id="GO:0004386">
    <property type="term" value="F:helicase activity"/>
    <property type="evidence" value="ECO:0007669"/>
    <property type="project" value="UniProtKB-KW"/>
</dbReference>
<evidence type="ECO:0000313" key="2">
    <source>
        <dbReference type="EMBL" id="GER48115.1"/>
    </source>
</evidence>
<name>A0A5A7QRX9_STRAF</name>
<protein>
    <submittedName>
        <fullName evidence="2">Helicase-like protein</fullName>
    </submittedName>
</protein>
<comment type="caution">
    <text evidence="2">The sequence shown here is derived from an EMBL/GenBank/DDBJ whole genome shotgun (WGS) entry which is preliminary data.</text>
</comment>
<accession>A0A5A7QRX9</accession>
<keyword evidence="2" id="KW-0067">ATP-binding</keyword>
<evidence type="ECO:0000313" key="3">
    <source>
        <dbReference type="Proteomes" id="UP000325081"/>
    </source>
</evidence>
<evidence type="ECO:0000256" key="1">
    <source>
        <dbReference type="SAM" id="MobiDB-lite"/>
    </source>
</evidence>
<keyword evidence="2" id="KW-0347">Helicase</keyword>
<feature type="compositionally biased region" description="Basic and acidic residues" evidence="1">
    <location>
        <begin position="120"/>
        <end position="130"/>
    </location>
</feature>
<feature type="compositionally biased region" description="Basic and acidic residues" evidence="1">
    <location>
        <begin position="137"/>
        <end position="150"/>
    </location>
</feature>
<feature type="region of interest" description="Disordered" evidence="1">
    <location>
        <begin position="103"/>
        <end position="150"/>
    </location>
</feature>
<keyword evidence="2" id="KW-0547">Nucleotide-binding</keyword>
<sequence>MALIKDINMSKTEWDLKLRLIRYYDKTFINDRTCVYGFDWYAQLNIGKDEIKILALCEVEKSLPRRGRSLRDFDSMPYPTIDDRENSRNRMLLDELNYDRKETTTGVPAIPNGKAACRQRRVESGMRSEPPRATAGRSHDFAEEGRRRSS</sequence>
<dbReference type="OrthoDB" id="912934at2759"/>
<keyword evidence="2" id="KW-0378">Hydrolase</keyword>
<organism evidence="2 3">
    <name type="scientific">Striga asiatica</name>
    <name type="common">Asiatic witchweed</name>
    <name type="synonym">Buchnera asiatica</name>
    <dbReference type="NCBI Taxonomy" id="4170"/>
    <lineage>
        <taxon>Eukaryota</taxon>
        <taxon>Viridiplantae</taxon>
        <taxon>Streptophyta</taxon>
        <taxon>Embryophyta</taxon>
        <taxon>Tracheophyta</taxon>
        <taxon>Spermatophyta</taxon>
        <taxon>Magnoliopsida</taxon>
        <taxon>eudicotyledons</taxon>
        <taxon>Gunneridae</taxon>
        <taxon>Pentapetalae</taxon>
        <taxon>asterids</taxon>
        <taxon>lamiids</taxon>
        <taxon>Lamiales</taxon>
        <taxon>Orobanchaceae</taxon>
        <taxon>Buchnereae</taxon>
        <taxon>Striga</taxon>
    </lineage>
</organism>
<dbReference type="EMBL" id="BKCP01008181">
    <property type="protein sequence ID" value="GER48115.1"/>
    <property type="molecule type" value="Genomic_DNA"/>
</dbReference>
<dbReference type="Proteomes" id="UP000325081">
    <property type="component" value="Unassembled WGS sequence"/>
</dbReference>
<reference evidence="3" key="1">
    <citation type="journal article" date="2019" name="Curr. Biol.">
        <title>Genome Sequence of Striga asiatica Provides Insight into the Evolution of Plant Parasitism.</title>
        <authorList>
            <person name="Yoshida S."/>
            <person name="Kim S."/>
            <person name="Wafula E.K."/>
            <person name="Tanskanen J."/>
            <person name="Kim Y.M."/>
            <person name="Honaas L."/>
            <person name="Yang Z."/>
            <person name="Spallek T."/>
            <person name="Conn C.E."/>
            <person name="Ichihashi Y."/>
            <person name="Cheong K."/>
            <person name="Cui S."/>
            <person name="Der J.P."/>
            <person name="Gundlach H."/>
            <person name="Jiao Y."/>
            <person name="Hori C."/>
            <person name="Ishida J.K."/>
            <person name="Kasahara H."/>
            <person name="Kiba T."/>
            <person name="Kim M.S."/>
            <person name="Koo N."/>
            <person name="Laohavisit A."/>
            <person name="Lee Y.H."/>
            <person name="Lumba S."/>
            <person name="McCourt P."/>
            <person name="Mortimer J.C."/>
            <person name="Mutuku J.M."/>
            <person name="Nomura T."/>
            <person name="Sasaki-Sekimoto Y."/>
            <person name="Seto Y."/>
            <person name="Wang Y."/>
            <person name="Wakatake T."/>
            <person name="Sakakibara H."/>
            <person name="Demura T."/>
            <person name="Yamaguchi S."/>
            <person name="Yoneyama K."/>
            <person name="Manabe R.I."/>
            <person name="Nelson D.C."/>
            <person name="Schulman A.H."/>
            <person name="Timko M.P."/>
            <person name="dePamphilis C.W."/>
            <person name="Choi D."/>
            <person name="Shirasu K."/>
        </authorList>
    </citation>
    <scope>NUCLEOTIDE SEQUENCE [LARGE SCALE GENOMIC DNA]</scope>
    <source>
        <strain evidence="3">cv. UVA1</strain>
    </source>
</reference>
<dbReference type="AlphaFoldDB" id="A0A5A7QRX9"/>
<proteinExistence type="predicted"/>